<dbReference type="SUPFAM" id="SSF51735">
    <property type="entry name" value="NAD(P)-binding Rossmann-fold domains"/>
    <property type="match status" value="1"/>
</dbReference>
<dbReference type="GO" id="GO:0051287">
    <property type="term" value="F:NAD binding"/>
    <property type="evidence" value="ECO:0007669"/>
    <property type="project" value="InterPro"/>
</dbReference>
<dbReference type="EMBL" id="RJQC01000002">
    <property type="protein sequence ID" value="RNM30472.1"/>
    <property type="molecule type" value="Genomic_DNA"/>
</dbReference>
<dbReference type="OrthoDB" id="9805416at2"/>
<evidence type="ECO:0000256" key="3">
    <source>
        <dbReference type="ARBA" id="ARBA00023027"/>
    </source>
</evidence>
<dbReference type="PANTHER" id="PTHR42789:SF1">
    <property type="entry name" value="D-ISOMER SPECIFIC 2-HYDROXYACID DEHYDROGENASE FAMILY PROTEIN (AFU_ORTHOLOGUE AFUA_6G10090)"/>
    <property type="match status" value="1"/>
</dbReference>
<dbReference type="InterPro" id="IPR050857">
    <property type="entry name" value="D-2-hydroxyacid_DH"/>
</dbReference>
<gene>
    <name evidence="5" type="ORF">EDX97_06700</name>
</gene>
<keyword evidence="3" id="KW-0520">NAD</keyword>
<comment type="similarity">
    <text evidence="1">Belongs to the D-isomer specific 2-hydroxyacid dehydrogenase family.</text>
</comment>
<evidence type="ECO:0000259" key="4">
    <source>
        <dbReference type="Pfam" id="PF02826"/>
    </source>
</evidence>
<feature type="domain" description="D-isomer specific 2-hydroxyacid dehydrogenase NAD-binding" evidence="4">
    <location>
        <begin position="133"/>
        <end position="311"/>
    </location>
</feature>
<dbReference type="SUPFAM" id="SSF52283">
    <property type="entry name" value="Formate/glycerate dehydrogenase catalytic domain-like"/>
    <property type="match status" value="1"/>
</dbReference>
<organism evidence="5 6">
    <name type="scientific">Absicoccus porci</name>
    <dbReference type="NCBI Taxonomy" id="2486576"/>
    <lineage>
        <taxon>Bacteria</taxon>
        <taxon>Bacillati</taxon>
        <taxon>Bacillota</taxon>
        <taxon>Erysipelotrichia</taxon>
        <taxon>Erysipelotrichales</taxon>
        <taxon>Erysipelotrichaceae</taxon>
        <taxon>Absicoccus</taxon>
    </lineage>
</organism>
<reference evidence="5 6" key="1">
    <citation type="submission" date="2018-11" db="EMBL/GenBank/DDBJ databases">
        <title>Clostridium sp. nov., a member of the family Erysipelotrichaceae isolated from pig faeces.</title>
        <authorList>
            <person name="Chang Y.-H."/>
        </authorList>
    </citation>
    <scope>NUCLEOTIDE SEQUENCE [LARGE SCALE GENOMIC DNA]</scope>
    <source>
        <strain evidence="5 6">YH-panp20</strain>
    </source>
</reference>
<dbReference type="PANTHER" id="PTHR42789">
    <property type="entry name" value="D-ISOMER SPECIFIC 2-HYDROXYACID DEHYDROGENASE FAMILY PROTEIN (AFU_ORTHOLOGUE AFUA_6G10090)"/>
    <property type="match status" value="1"/>
</dbReference>
<proteinExistence type="inferred from homology"/>
<keyword evidence="2" id="KW-0560">Oxidoreductase</keyword>
<dbReference type="InterPro" id="IPR036291">
    <property type="entry name" value="NAD(P)-bd_dom_sf"/>
</dbReference>
<evidence type="ECO:0000313" key="5">
    <source>
        <dbReference type="EMBL" id="RNM30472.1"/>
    </source>
</evidence>
<evidence type="ECO:0000256" key="1">
    <source>
        <dbReference type="ARBA" id="ARBA00005854"/>
    </source>
</evidence>
<evidence type="ECO:0000313" key="6">
    <source>
        <dbReference type="Proteomes" id="UP000276568"/>
    </source>
</evidence>
<evidence type="ECO:0000256" key="2">
    <source>
        <dbReference type="ARBA" id="ARBA00023002"/>
    </source>
</evidence>
<protein>
    <submittedName>
        <fullName evidence="5">3-phosphoglycerate dehydrogenase</fullName>
    </submittedName>
</protein>
<accession>A0A3N0I2A4</accession>
<dbReference type="Pfam" id="PF02826">
    <property type="entry name" value="2-Hacid_dh_C"/>
    <property type="match status" value="1"/>
</dbReference>
<keyword evidence="6" id="KW-1185">Reference proteome</keyword>
<comment type="caution">
    <text evidence="5">The sequence shown here is derived from an EMBL/GenBank/DDBJ whole genome shotgun (WGS) entry which is preliminary data.</text>
</comment>
<dbReference type="InterPro" id="IPR006140">
    <property type="entry name" value="D-isomer_DH_NAD-bd"/>
</dbReference>
<dbReference type="Gene3D" id="3.40.50.720">
    <property type="entry name" value="NAD(P)-binding Rossmann-like Domain"/>
    <property type="match status" value="2"/>
</dbReference>
<dbReference type="AlphaFoldDB" id="A0A3N0I2A4"/>
<name>A0A3N0I2A4_9FIRM</name>
<dbReference type="CDD" id="cd12171">
    <property type="entry name" value="2-Hacid_dh_10"/>
    <property type="match status" value="1"/>
</dbReference>
<dbReference type="GO" id="GO:0016616">
    <property type="term" value="F:oxidoreductase activity, acting on the CH-OH group of donors, NAD or NADP as acceptor"/>
    <property type="evidence" value="ECO:0007669"/>
    <property type="project" value="InterPro"/>
</dbReference>
<dbReference type="RefSeq" id="WP_128520383.1">
    <property type="nucleotide sequence ID" value="NZ_CAUWBR010000031.1"/>
</dbReference>
<dbReference type="Proteomes" id="UP000276568">
    <property type="component" value="Unassembled WGS sequence"/>
</dbReference>
<sequence>MKCVAIGDMFVDEQAFHKEIEKSGLFDSYQGFTWKGDLNRVKTRALIRKIETEGSEAYPLPEDIRKAVVEADVVFVHLCPIGQEVIQQAKHLQYIVSARGGLENIAVKEAQAKGIHIIHCPAHNAHAVAELVVGLMICETRNVARANYALKQGEWRENYPNSGRIRELRSSSVGIIGFGTIGRLVVDLLQPFHTTIYVNDPFVDEKEIKEAGCIPVSKEDLLKEADIVTLHGRIGPNDPPIIGAPELALMKPTSYLINTARAVLVDMDALVHSLEIHQIMGAAIDVFPKEPLDANDPITKLDNITITNHRGGDTVDSYIRSPELLIAYLEEALKTGKTRYML</sequence>